<keyword evidence="1" id="KW-0472">Membrane</keyword>
<name>A0ABP7A9P6_9ACTN</name>
<gene>
    <name evidence="2" type="ORF">GCM10022223_51200</name>
</gene>
<proteinExistence type="predicted"/>
<accession>A0ABP7A9P6</accession>
<keyword evidence="3" id="KW-1185">Reference proteome</keyword>
<organism evidence="2 3">
    <name type="scientific">Kineosporia mesophila</name>
    <dbReference type="NCBI Taxonomy" id="566012"/>
    <lineage>
        <taxon>Bacteria</taxon>
        <taxon>Bacillati</taxon>
        <taxon>Actinomycetota</taxon>
        <taxon>Actinomycetes</taxon>
        <taxon>Kineosporiales</taxon>
        <taxon>Kineosporiaceae</taxon>
        <taxon>Kineosporia</taxon>
    </lineage>
</organism>
<dbReference type="EMBL" id="BAAAZO010000010">
    <property type="protein sequence ID" value="GAA3627663.1"/>
    <property type="molecule type" value="Genomic_DNA"/>
</dbReference>
<reference evidence="3" key="1">
    <citation type="journal article" date="2019" name="Int. J. Syst. Evol. Microbiol.">
        <title>The Global Catalogue of Microorganisms (GCM) 10K type strain sequencing project: providing services to taxonomists for standard genome sequencing and annotation.</title>
        <authorList>
            <consortium name="The Broad Institute Genomics Platform"/>
            <consortium name="The Broad Institute Genome Sequencing Center for Infectious Disease"/>
            <person name="Wu L."/>
            <person name="Ma J."/>
        </authorList>
    </citation>
    <scope>NUCLEOTIDE SEQUENCE [LARGE SCALE GENOMIC DNA]</scope>
    <source>
        <strain evidence="3">JCM 16902</strain>
    </source>
</reference>
<protein>
    <submittedName>
        <fullName evidence="2">Uncharacterized protein</fullName>
    </submittedName>
</protein>
<evidence type="ECO:0000313" key="3">
    <source>
        <dbReference type="Proteomes" id="UP001501074"/>
    </source>
</evidence>
<dbReference type="Proteomes" id="UP001501074">
    <property type="component" value="Unassembled WGS sequence"/>
</dbReference>
<evidence type="ECO:0000313" key="2">
    <source>
        <dbReference type="EMBL" id="GAA3627663.1"/>
    </source>
</evidence>
<keyword evidence="1" id="KW-1133">Transmembrane helix</keyword>
<sequence>MDAAAPDGSPDGFLERPSVWQICVAGLVTVIYLPLLVFTERNARIAEEFLRRYPEGEPVGDEVAGDRGPVA</sequence>
<evidence type="ECO:0000256" key="1">
    <source>
        <dbReference type="SAM" id="Phobius"/>
    </source>
</evidence>
<comment type="caution">
    <text evidence="2">The sequence shown here is derived from an EMBL/GenBank/DDBJ whole genome shotgun (WGS) entry which is preliminary data.</text>
</comment>
<feature type="transmembrane region" description="Helical" evidence="1">
    <location>
        <begin position="19"/>
        <end position="38"/>
    </location>
</feature>
<keyword evidence="1" id="KW-0812">Transmembrane</keyword>